<dbReference type="RefSeq" id="YP_010097090.1">
    <property type="nucleotide sequence ID" value="NC_055756.1"/>
</dbReference>
<dbReference type="GeneID" id="65114752"/>
<evidence type="ECO:0000313" key="1">
    <source>
        <dbReference type="EMBL" id="AXF52175.1"/>
    </source>
</evidence>
<dbReference type="EMBL" id="MH552500">
    <property type="protein sequence ID" value="AXF52175.1"/>
    <property type="molecule type" value="Genomic_DNA"/>
</dbReference>
<organism evidence="1 2">
    <name type="scientific">crAssphage sp. isolate ctcc615</name>
    <dbReference type="NCBI Taxonomy" id="2989853"/>
    <lineage>
        <taxon>Viruses</taxon>
        <taxon>Duplodnaviria</taxon>
        <taxon>Heunggongvirae</taxon>
        <taxon>Uroviricota</taxon>
        <taxon>Caudoviricetes</taxon>
        <taxon>Crassvirales</taxon>
        <taxon>Intestiviridae</taxon>
        <taxon>Obtuvirinae</taxon>
        <taxon>Wotdevirus</taxon>
        <taxon>Wotdevirus murinus</taxon>
    </lineage>
</organism>
<sequence length="208" mass="24600">MNENINLCEILKGHEGETFYSSLYGNIKLTHIDERYPYPLYFKSHTSNKITFSKDGKPDMLGPECLLFPSKYQRDWNKFNKENNKKTIKTYNELKNSNKEITYNLSTIDKYGCDKEIEYSPIEKSVLALLKIYQLIEVGYGGNMTDKEWNGKNNYRCIQYNSYSKNFKIINLIENKHLIAFHTEEQAIKFLSYPENVQLLKDYFMVND</sequence>
<evidence type="ECO:0000313" key="2">
    <source>
        <dbReference type="Proteomes" id="UP000257457"/>
    </source>
</evidence>
<dbReference type="Proteomes" id="UP000257457">
    <property type="component" value="Segment"/>
</dbReference>
<reference evidence="1 2" key="1">
    <citation type="submission" date="2018-06" db="EMBL/GenBank/DDBJ databases">
        <title>Uncovering a Universe of Circular DNA Viruses in Animal Metagenomes.</title>
        <authorList>
            <person name="Tisza M."/>
            <person name="Buck C."/>
            <person name="Pastrana D."/>
            <person name="Welch N."/>
            <person name="Peretti A."/>
        </authorList>
    </citation>
    <scope>NUCLEOTIDE SEQUENCE [LARGE SCALE GENOMIC DNA]</scope>
    <source>
        <strain evidence="1">Ctcc615</strain>
    </source>
</reference>
<accession>A0A345BP04</accession>
<keyword evidence="2" id="KW-1185">Reference proteome</keyword>
<name>A0A345BP04_9CAUD</name>
<proteinExistence type="predicted"/>
<protein>
    <submittedName>
        <fullName evidence="1">Uncharacterized protein</fullName>
    </submittedName>
</protein>